<evidence type="ECO:0000313" key="5">
    <source>
        <dbReference type="EMBL" id="MEC0243232.1"/>
    </source>
</evidence>
<dbReference type="InterPro" id="IPR050204">
    <property type="entry name" value="AraC_XylS_family_regulators"/>
</dbReference>
<reference evidence="5 6" key="1">
    <citation type="submission" date="2023-03" db="EMBL/GenBank/DDBJ databases">
        <title>Bacillus Genome Sequencing.</title>
        <authorList>
            <person name="Dunlap C."/>
        </authorList>
    </citation>
    <scope>NUCLEOTIDE SEQUENCE [LARGE SCALE GENOMIC DNA]</scope>
    <source>
        <strain evidence="5 6">BD-525</strain>
    </source>
</reference>
<keyword evidence="3" id="KW-0804">Transcription</keyword>
<dbReference type="Gene3D" id="1.10.10.60">
    <property type="entry name" value="Homeodomain-like"/>
    <property type="match status" value="2"/>
</dbReference>
<keyword evidence="6" id="KW-1185">Reference proteome</keyword>
<feature type="domain" description="HTH araC/xylS-type" evidence="4">
    <location>
        <begin position="54"/>
        <end position="152"/>
    </location>
</feature>
<dbReference type="SUPFAM" id="SSF46689">
    <property type="entry name" value="Homeodomain-like"/>
    <property type="match status" value="2"/>
</dbReference>
<dbReference type="PANTHER" id="PTHR46796">
    <property type="entry name" value="HTH-TYPE TRANSCRIPTIONAL ACTIVATOR RHAS-RELATED"/>
    <property type="match status" value="1"/>
</dbReference>
<proteinExistence type="predicted"/>
<evidence type="ECO:0000259" key="4">
    <source>
        <dbReference type="PROSITE" id="PS01124"/>
    </source>
</evidence>
<evidence type="ECO:0000256" key="1">
    <source>
        <dbReference type="ARBA" id="ARBA00023015"/>
    </source>
</evidence>
<dbReference type="PROSITE" id="PS01124">
    <property type="entry name" value="HTH_ARAC_FAMILY_2"/>
    <property type="match status" value="1"/>
</dbReference>
<dbReference type="InterPro" id="IPR020449">
    <property type="entry name" value="Tscrpt_reg_AraC-type_HTH"/>
</dbReference>
<accession>A0ABU6GYI3</accession>
<dbReference type="SMART" id="SM00342">
    <property type="entry name" value="HTH_ARAC"/>
    <property type="match status" value="1"/>
</dbReference>
<dbReference type="Proteomes" id="UP001344632">
    <property type="component" value="Unassembled WGS sequence"/>
</dbReference>
<dbReference type="InterPro" id="IPR009057">
    <property type="entry name" value="Homeodomain-like_sf"/>
</dbReference>
<dbReference type="RefSeq" id="WP_326090965.1">
    <property type="nucleotide sequence ID" value="NZ_JARLKZ010000023.1"/>
</dbReference>
<evidence type="ECO:0000313" key="6">
    <source>
        <dbReference type="Proteomes" id="UP001344632"/>
    </source>
</evidence>
<dbReference type="EMBL" id="JARLKZ010000023">
    <property type="protein sequence ID" value="MEC0243232.1"/>
    <property type="molecule type" value="Genomic_DNA"/>
</dbReference>
<protein>
    <submittedName>
        <fullName evidence="5">AraC family transcriptional regulator</fullName>
    </submittedName>
</protein>
<name>A0ABU6GYI3_9BACL</name>
<keyword evidence="2" id="KW-0238">DNA-binding</keyword>
<evidence type="ECO:0000256" key="3">
    <source>
        <dbReference type="ARBA" id="ARBA00023163"/>
    </source>
</evidence>
<gene>
    <name evidence="5" type="ORF">P4H66_25795</name>
</gene>
<dbReference type="Pfam" id="PF12833">
    <property type="entry name" value="HTH_18"/>
    <property type="match status" value="1"/>
</dbReference>
<evidence type="ECO:0000256" key="2">
    <source>
        <dbReference type="ARBA" id="ARBA00023125"/>
    </source>
</evidence>
<dbReference type="InterPro" id="IPR018060">
    <property type="entry name" value="HTH_AraC"/>
</dbReference>
<organism evidence="5 6">
    <name type="scientific">Paenibacillus dokdonensis</name>
    <dbReference type="NCBI Taxonomy" id="2567944"/>
    <lineage>
        <taxon>Bacteria</taxon>
        <taxon>Bacillati</taxon>
        <taxon>Bacillota</taxon>
        <taxon>Bacilli</taxon>
        <taxon>Bacillales</taxon>
        <taxon>Paenibacillaceae</taxon>
        <taxon>Paenibacillus</taxon>
    </lineage>
</organism>
<comment type="caution">
    <text evidence="5">The sequence shown here is derived from an EMBL/GenBank/DDBJ whole genome shotgun (WGS) entry which is preliminary data.</text>
</comment>
<dbReference type="PRINTS" id="PR00032">
    <property type="entry name" value="HTHARAC"/>
</dbReference>
<keyword evidence="1" id="KW-0805">Transcription regulation</keyword>
<sequence>MDSLHKVQESTRVEEQLQALAYGLLLEHQQVKREIAKLHSIKSSTRQELYRRVHVGYEYICAYFNQSISISEAAEAACLSTNHFLRSFKQLFGFTPHQLLKEKRLQEAGKLLQLTELPVTEICLEVGFQSLGSFSSLFTQRFGVSPSGYRGKCKR</sequence>